<evidence type="ECO:0000313" key="8">
    <source>
        <dbReference type="EMBL" id="ASP49348.1"/>
    </source>
</evidence>
<dbReference type="Gene3D" id="3.50.50.60">
    <property type="entry name" value="FAD/NAD(P)-binding domain"/>
    <property type="match status" value="2"/>
</dbReference>
<reference evidence="8 9" key="1">
    <citation type="submission" date="2017-08" db="EMBL/GenBank/DDBJ databases">
        <title>Complete genome of Colwellia sp. NB097-1, a psychrophile bacterium ioslated from Bering Sea.</title>
        <authorList>
            <person name="Chen X."/>
        </authorList>
    </citation>
    <scope>NUCLEOTIDE SEQUENCE [LARGE SCALE GENOMIC DNA]</scope>
    <source>
        <strain evidence="8 9">NB097-1</strain>
    </source>
</reference>
<protein>
    <submittedName>
        <fullName evidence="8">GMC family oxidoreductase</fullName>
    </submittedName>
</protein>
<dbReference type="Pfam" id="PF05199">
    <property type="entry name" value="GMC_oxred_C"/>
    <property type="match status" value="1"/>
</dbReference>
<comment type="cofactor">
    <cofactor evidence="1">
        <name>FAD</name>
        <dbReference type="ChEBI" id="CHEBI:57692"/>
    </cofactor>
</comment>
<dbReference type="Pfam" id="PF00732">
    <property type="entry name" value="GMC_oxred_N"/>
    <property type="match status" value="1"/>
</dbReference>
<accession>A0A222GBT3</accession>
<dbReference type="GO" id="GO:0050660">
    <property type="term" value="F:flavin adenine dinucleotide binding"/>
    <property type="evidence" value="ECO:0007669"/>
    <property type="project" value="InterPro"/>
</dbReference>
<dbReference type="InterPro" id="IPR000172">
    <property type="entry name" value="GMC_OxRdtase_N"/>
</dbReference>
<feature type="domain" description="Glucose-methanol-choline oxidoreductase C-terminal" evidence="7">
    <location>
        <begin position="438"/>
        <end position="557"/>
    </location>
</feature>
<evidence type="ECO:0000256" key="1">
    <source>
        <dbReference type="ARBA" id="ARBA00001974"/>
    </source>
</evidence>
<evidence type="ECO:0000256" key="2">
    <source>
        <dbReference type="ARBA" id="ARBA00010790"/>
    </source>
</evidence>
<evidence type="ECO:0000256" key="3">
    <source>
        <dbReference type="ARBA" id="ARBA00022630"/>
    </source>
</evidence>
<evidence type="ECO:0000313" key="9">
    <source>
        <dbReference type="Proteomes" id="UP000202259"/>
    </source>
</evidence>
<organism evidence="8 9">
    <name type="scientific">Cognaticolwellia beringensis</name>
    <dbReference type="NCBI Taxonomy" id="1967665"/>
    <lineage>
        <taxon>Bacteria</taxon>
        <taxon>Pseudomonadati</taxon>
        <taxon>Pseudomonadota</taxon>
        <taxon>Gammaproteobacteria</taxon>
        <taxon>Alteromonadales</taxon>
        <taxon>Colwelliaceae</taxon>
        <taxon>Cognaticolwellia</taxon>
    </lineage>
</organism>
<dbReference type="InterPro" id="IPR007867">
    <property type="entry name" value="GMC_OxRtase_C"/>
</dbReference>
<sequence length="574" mass="64853">MKEQVYINKTSEVYDAIVIGSGISGGWAAKELCERGLKTLMIERGRVVEHRKDYTGENTPMWRQEHRGRVENLLTDQQHSVQKQCYAFGNTTKQFFGNDRDLPYQTKEGTTFSWIRGNQLGGKSLTWHRQCYRLGEYDFNANKVDGYGTDWPIRSKDIEKWYSHVEIHAGISGSKENLPNLPDSEFLPPFEMMTIEKDMQEKFSKLYPERPMIMGRTAHLTQPTDLHISQGRIQCQARNECHAGCSYGAYFSTQSSTLPAAAKTGNLHIAPNSVVHSLIYDEKTNRVKGVRVIDNDDLSEREYFANVIFVCASTIGSTQILMNSISKKFPNGIANSSGVLGHYLMDHNFNGVASGEVEGYENEYYKGRRPTGLMIPNFFYKPDRQRDFLRGYALHASAYREGWEAQQAQDGLGVEYKNKLKQAGKWHFQLAAQGEMLPRFENQMRLHPSLKDKWGIPQIEFDVRFSDNEKMMMEDAVEQSIKMLKAAGLKNVSGNTMHGPPGLAIHELGTARMGRDAKTSILNGFNQSHDIPNLFVTDGASFCSSAVQNPSLTFMALTARAVDYAVKEIAAKRI</sequence>
<keyword evidence="4" id="KW-0274">FAD</keyword>
<evidence type="ECO:0000256" key="4">
    <source>
        <dbReference type="ARBA" id="ARBA00022827"/>
    </source>
</evidence>
<dbReference type="PANTHER" id="PTHR42784:SF1">
    <property type="entry name" value="PYRANOSE 2-OXIDASE"/>
    <property type="match status" value="1"/>
</dbReference>
<evidence type="ECO:0000259" key="6">
    <source>
        <dbReference type="Pfam" id="PF00732"/>
    </source>
</evidence>
<dbReference type="RefSeq" id="WP_081153254.1">
    <property type="nucleotide sequence ID" value="NZ_CP020465.1"/>
</dbReference>
<evidence type="ECO:0000259" key="7">
    <source>
        <dbReference type="Pfam" id="PF05199"/>
    </source>
</evidence>
<gene>
    <name evidence="8" type="ORF">B5D82_17160</name>
</gene>
<dbReference type="SUPFAM" id="SSF51905">
    <property type="entry name" value="FAD/NAD(P)-binding domain"/>
    <property type="match status" value="1"/>
</dbReference>
<keyword evidence="9" id="KW-1185">Reference proteome</keyword>
<dbReference type="AlphaFoldDB" id="A0A222GBT3"/>
<keyword evidence="3" id="KW-0285">Flavoprotein</keyword>
<keyword evidence="5" id="KW-0560">Oxidoreductase</keyword>
<dbReference type="PANTHER" id="PTHR42784">
    <property type="entry name" value="PYRANOSE 2-OXIDASE"/>
    <property type="match status" value="1"/>
</dbReference>
<dbReference type="Proteomes" id="UP000202259">
    <property type="component" value="Chromosome"/>
</dbReference>
<dbReference type="OrthoDB" id="9787779at2"/>
<dbReference type="GO" id="GO:0016614">
    <property type="term" value="F:oxidoreductase activity, acting on CH-OH group of donors"/>
    <property type="evidence" value="ECO:0007669"/>
    <property type="project" value="InterPro"/>
</dbReference>
<proteinExistence type="inferred from homology"/>
<dbReference type="InterPro" id="IPR036188">
    <property type="entry name" value="FAD/NAD-bd_sf"/>
</dbReference>
<comment type="similarity">
    <text evidence="2">Belongs to the GMC oxidoreductase family.</text>
</comment>
<name>A0A222GBT3_9GAMM</name>
<evidence type="ECO:0000256" key="5">
    <source>
        <dbReference type="ARBA" id="ARBA00023002"/>
    </source>
</evidence>
<dbReference type="InterPro" id="IPR051473">
    <property type="entry name" value="P2Ox-like"/>
</dbReference>
<dbReference type="KEGG" id="cber:B5D82_17160"/>
<dbReference type="EMBL" id="CP020465">
    <property type="protein sequence ID" value="ASP49348.1"/>
    <property type="molecule type" value="Genomic_DNA"/>
</dbReference>
<dbReference type="SUPFAM" id="SSF54373">
    <property type="entry name" value="FAD-linked reductases, C-terminal domain"/>
    <property type="match status" value="1"/>
</dbReference>
<feature type="domain" description="Glucose-methanol-choline oxidoreductase N-terminal" evidence="6">
    <location>
        <begin position="104"/>
        <end position="347"/>
    </location>
</feature>